<proteinExistence type="predicted"/>
<protein>
    <submittedName>
        <fullName evidence="2">Uncharacterized protein</fullName>
    </submittedName>
</protein>
<reference evidence="2" key="1">
    <citation type="journal article" date="2021" name="bioRxiv">
        <title>Whole Genome Assembly and Annotation of Northern Wild Rice, Zizania palustris L., Supports a Whole Genome Duplication in the Zizania Genus.</title>
        <authorList>
            <person name="Haas M."/>
            <person name="Kono T."/>
            <person name="Macchietto M."/>
            <person name="Millas R."/>
            <person name="McGilp L."/>
            <person name="Shao M."/>
            <person name="Duquette J."/>
            <person name="Hirsch C.N."/>
            <person name="Kimball J."/>
        </authorList>
    </citation>
    <scope>NUCLEOTIDE SEQUENCE</scope>
    <source>
        <tissue evidence="2">Fresh leaf tissue</tissue>
    </source>
</reference>
<name>A0A8J5WR50_ZIZPA</name>
<keyword evidence="3" id="KW-1185">Reference proteome</keyword>
<dbReference type="AlphaFoldDB" id="A0A8J5WR50"/>
<reference evidence="2" key="2">
    <citation type="submission" date="2021-02" db="EMBL/GenBank/DDBJ databases">
        <authorList>
            <person name="Kimball J.A."/>
            <person name="Haas M.W."/>
            <person name="Macchietto M."/>
            <person name="Kono T."/>
            <person name="Duquette J."/>
            <person name="Shao M."/>
        </authorList>
    </citation>
    <scope>NUCLEOTIDE SEQUENCE</scope>
    <source>
        <tissue evidence="2">Fresh leaf tissue</tissue>
    </source>
</reference>
<dbReference type="Proteomes" id="UP000729402">
    <property type="component" value="Unassembled WGS sequence"/>
</dbReference>
<gene>
    <name evidence="2" type="ORF">GUJ93_ZPchr0012g19013</name>
</gene>
<accession>A0A8J5WR50</accession>
<evidence type="ECO:0000256" key="1">
    <source>
        <dbReference type="SAM" id="MobiDB-lite"/>
    </source>
</evidence>
<organism evidence="2 3">
    <name type="scientific">Zizania palustris</name>
    <name type="common">Northern wild rice</name>
    <dbReference type="NCBI Taxonomy" id="103762"/>
    <lineage>
        <taxon>Eukaryota</taxon>
        <taxon>Viridiplantae</taxon>
        <taxon>Streptophyta</taxon>
        <taxon>Embryophyta</taxon>
        <taxon>Tracheophyta</taxon>
        <taxon>Spermatophyta</taxon>
        <taxon>Magnoliopsida</taxon>
        <taxon>Liliopsida</taxon>
        <taxon>Poales</taxon>
        <taxon>Poaceae</taxon>
        <taxon>BOP clade</taxon>
        <taxon>Oryzoideae</taxon>
        <taxon>Oryzeae</taxon>
        <taxon>Zizaniinae</taxon>
        <taxon>Zizania</taxon>
    </lineage>
</organism>
<sequence>MARFRFTPDSSLRLQSSSCLPPPPSFSLPPVAFLLPPCGRRALAAGLARWRRTSQACRLHASRASCWPCAWLRASCVGCWPRALAADVKEPGGCAPRGLVAGLALGGRTLDSYGV</sequence>
<feature type="region of interest" description="Disordered" evidence="1">
    <location>
        <begin position="1"/>
        <end position="23"/>
    </location>
</feature>
<evidence type="ECO:0000313" key="3">
    <source>
        <dbReference type="Proteomes" id="UP000729402"/>
    </source>
</evidence>
<comment type="caution">
    <text evidence="2">The sequence shown here is derived from an EMBL/GenBank/DDBJ whole genome shotgun (WGS) entry which is preliminary data.</text>
</comment>
<evidence type="ECO:0000313" key="2">
    <source>
        <dbReference type="EMBL" id="KAG8094951.1"/>
    </source>
</evidence>
<feature type="compositionally biased region" description="Low complexity" evidence="1">
    <location>
        <begin position="8"/>
        <end position="19"/>
    </location>
</feature>
<dbReference type="EMBL" id="JAAALK010000080">
    <property type="protein sequence ID" value="KAG8094951.1"/>
    <property type="molecule type" value="Genomic_DNA"/>
</dbReference>